<evidence type="ECO:0000313" key="2">
    <source>
        <dbReference type="Proteomes" id="UP001419268"/>
    </source>
</evidence>
<dbReference type="Pfam" id="PF00023">
    <property type="entry name" value="Ank"/>
    <property type="match status" value="1"/>
</dbReference>
<dbReference type="InterPro" id="IPR002110">
    <property type="entry name" value="Ankyrin_rpt"/>
</dbReference>
<organism evidence="1 2">
    <name type="scientific">Stephania cephalantha</name>
    <dbReference type="NCBI Taxonomy" id="152367"/>
    <lineage>
        <taxon>Eukaryota</taxon>
        <taxon>Viridiplantae</taxon>
        <taxon>Streptophyta</taxon>
        <taxon>Embryophyta</taxon>
        <taxon>Tracheophyta</taxon>
        <taxon>Spermatophyta</taxon>
        <taxon>Magnoliopsida</taxon>
        <taxon>Ranunculales</taxon>
        <taxon>Menispermaceae</taxon>
        <taxon>Menispermoideae</taxon>
        <taxon>Cissampelideae</taxon>
        <taxon>Stephania</taxon>
    </lineage>
</organism>
<comment type="caution">
    <text evidence="1">The sequence shown here is derived from an EMBL/GenBank/DDBJ whole genome shotgun (WGS) entry which is preliminary data.</text>
</comment>
<reference evidence="1 2" key="1">
    <citation type="submission" date="2024-01" db="EMBL/GenBank/DDBJ databases">
        <title>Genome assemblies of Stephania.</title>
        <authorList>
            <person name="Yang L."/>
        </authorList>
    </citation>
    <scope>NUCLEOTIDE SEQUENCE [LARGE SCALE GENOMIC DNA]</scope>
    <source>
        <strain evidence="1">JXDWG</strain>
        <tissue evidence="1">Leaf</tissue>
    </source>
</reference>
<evidence type="ECO:0000313" key="1">
    <source>
        <dbReference type="EMBL" id="KAK9148864.1"/>
    </source>
</evidence>
<accession>A0AAP0KC74</accession>
<protein>
    <submittedName>
        <fullName evidence="1">Uncharacterized protein</fullName>
    </submittedName>
</protein>
<sequence length="56" mass="6352">MLQLLPESSPLHLAARGGSLDCVRELLAWERIDCKEILLGSSRQHNRNEEQPNQAK</sequence>
<name>A0AAP0KC74_9MAGN</name>
<gene>
    <name evidence="1" type="ORF">Scep_007621</name>
</gene>
<keyword evidence="2" id="KW-1185">Reference proteome</keyword>
<dbReference type="EMBL" id="JBBNAG010000003">
    <property type="protein sequence ID" value="KAK9148864.1"/>
    <property type="molecule type" value="Genomic_DNA"/>
</dbReference>
<dbReference type="AlphaFoldDB" id="A0AAP0KC74"/>
<dbReference type="Proteomes" id="UP001419268">
    <property type="component" value="Unassembled WGS sequence"/>
</dbReference>
<proteinExistence type="predicted"/>